<feature type="domain" description="Putative restriction endonuclease" evidence="1">
    <location>
        <begin position="22"/>
        <end position="159"/>
    </location>
</feature>
<accession>A0A3G2JIA1</accession>
<dbReference type="CDD" id="cd06260">
    <property type="entry name" value="DUF820-like"/>
    <property type="match status" value="1"/>
</dbReference>
<proteinExistence type="predicted"/>
<dbReference type="RefSeq" id="WP_121787813.1">
    <property type="nucleotide sequence ID" value="NZ_CP033073.1"/>
</dbReference>
<keyword evidence="3" id="KW-1185">Reference proteome</keyword>
<keyword evidence="2" id="KW-0255">Endonuclease</keyword>
<dbReference type="GO" id="GO:0004519">
    <property type="term" value="F:endonuclease activity"/>
    <property type="evidence" value="ECO:0007669"/>
    <property type="project" value="UniProtKB-KW"/>
</dbReference>
<dbReference type="Pfam" id="PF05685">
    <property type="entry name" value="Uma2"/>
    <property type="match status" value="1"/>
</dbReference>
<dbReference type="Proteomes" id="UP000268329">
    <property type="component" value="Chromosome"/>
</dbReference>
<dbReference type="OrthoDB" id="3423889at2"/>
<evidence type="ECO:0000313" key="2">
    <source>
        <dbReference type="EMBL" id="AYN40359.1"/>
    </source>
</evidence>
<reference evidence="2 3" key="1">
    <citation type="submission" date="2018-10" db="EMBL/GenBank/DDBJ databases">
        <title>The genome of Streptomyces dangxiongensis Z022.</title>
        <authorList>
            <person name="Zhang B."/>
        </authorList>
    </citation>
    <scope>NUCLEOTIDE SEQUENCE [LARGE SCALE GENOMIC DNA]</scope>
    <source>
        <strain evidence="2 3">Z022</strain>
    </source>
</reference>
<evidence type="ECO:0000313" key="3">
    <source>
        <dbReference type="Proteomes" id="UP000268329"/>
    </source>
</evidence>
<gene>
    <name evidence="2" type="ORF">D9753_17235</name>
</gene>
<dbReference type="EMBL" id="CP033073">
    <property type="protein sequence ID" value="AYN40359.1"/>
    <property type="molecule type" value="Genomic_DNA"/>
</dbReference>
<dbReference type="SUPFAM" id="SSF52980">
    <property type="entry name" value="Restriction endonuclease-like"/>
    <property type="match status" value="1"/>
</dbReference>
<dbReference type="InterPro" id="IPR011335">
    <property type="entry name" value="Restrct_endonuc-II-like"/>
</dbReference>
<keyword evidence="2" id="KW-0378">Hydrolase</keyword>
<organism evidence="2 3">
    <name type="scientific">Streptomyces dangxiongensis</name>
    <dbReference type="NCBI Taxonomy" id="1442032"/>
    <lineage>
        <taxon>Bacteria</taxon>
        <taxon>Bacillati</taxon>
        <taxon>Actinomycetota</taxon>
        <taxon>Actinomycetes</taxon>
        <taxon>Kitasatosporales</taxon>
        <taxon>Streptomycetaceae</taxon>
        <taxon>Streptomyces</taxon>
    </lineage>
</organism>
<sequence length="203" mass="22886">MTIAPEDARQGASHLYRVMRDFVRSADDNLPGKFEITKEGIVLDMMSPMKPHELTVLRVRKRLEKVMPDEIVAHTGEPDVEDEHEGIMRRPDVMVIAEAEMEGEGSFAPRSLVAAVEVVSRSNPDNDWVTKMRDYPLMGVPVYAVFDPRTGTGTVLTDIHATPDGPRYATRKDFVYGEDVTIADWTISTEDLPRYEHGTGERR</sequence>
<dbReference type="Gene3D" id="3.90.1570.10">
    <property type="entry name" value="tt1808, chain A"/>
    <property type="match status" value="1"/>
</dbReference>
<keyword evidence="2" id="KW-0540">Nuclease</keyword>
<dbReference type="KEGG" id="sdd:D9753_17235"/>
<name>A0A3G2JIA1_9ACTN</name>
<dbReference type="InterPro" id="IPR008538">
    <property type="entry name" value="Uma2"/>
</dbReference>
<dbReference type="AlphaFoldDB" id="A0A3G2JIA1"/>
<protein>
    <submittedName>
        <fullName evidence="2">Uma2 family endonuclease</fullName>
    </submittedName>
</protein>
<evidence type="ECO:0000259" key="1">
    <source>
        <dbReference type="Pfam" id="PF05685"/>
    </source>
</evidence>
<dbReference type="InterPro" id="IPR012296">
    <property type="entry name" value="Nuclease_put_TT1808"/>
</dbReference>